<organism evidence="1 2">
    <name type="scientific">Amycolatopsis eburnea</name>
    <dbReference type="NCBI Taxonomy" id="2267691"/>
    <lineage>
        <taxon>Bacteria</taxon>
        <taxon>Bacillati</taxon>
        <taxon>Actinomycetota</taxon>
        <taxon>Actinomycetes</taxon>
        <taxon>Pseudonocardiales</taxon>
        <taxon>Pseudonocardiaceae</taxon>
        <taxon>Amycolatopsis</taxon>
    </lineage>
</organism>
<gene>
    <name evidence="1" type="ORF">EIY87_38160</name>
</gene>
<proteinExistence type="predicted"/>
<dbReference type="AlphaFoldDB" id="A0A3R9DS15"/>
<protein>
    <recommendedName>
        <fullName evidence="3">Glycosyltransferase family 2 protein</fullName>
    </recommendedName>
</protein>
<keyword evidence="2" id="KW-1185">Reference proteome</keyword>
<sequence length="386" mass="42079">MTARQHRSHRGLLAPRDALDAPRAELDAIIVPTSRPAHYLCQAISAAKEQDVLLLMLCSKRSTAFDAVIEARNAGARALAIDTGLLDPELVPDFATDRVLRSTRFGRSADTSFKRNLGLLIAVLAGWERILFLDDDIELPDPVHLGAAAGLLGEYPVVGLANAGMPDNSVVCHAIRDVGLPQDTFIGGGALAVGEVAFESFFPNIYNEDWFFLLDGTGLRPSAITGTAVQRVYDPYRDARRARGEELGDTLAEGVFGLFDSHLGLADADQAYWREFLVHRRRIIHDTIELVRASPNEAAVRARMVAALKAAIGHSLLITPELCMGYLSAWQSDCGRWRRRVTRLRRDHGAGLGIEHAVAALEIPRAAQVDVGVTTGARRRSVALRV</sequence>
<accession>A0A3R9DS15</accession>
<evidence type="ECO:0008006" key="3">
    <source>
        <dbReference type="Google" id="ProtNLM"/>
    </source>
</evidence>
<dbReference type="EMBL" id="RSEC01000060">
    <property type="protein sequence ID" value="RSD10658.1"/>
    <property type="molecule type" value="Genomic_DNA"/>
</dbReference>
<comment type="caution">
    <text evidence="1">The sequence shown here is derived from an EMBL/GenBank/DDBJ whole genome shotgun (WGS) entry which is preliminary data.</text>
</comment>
<dbReference type="Proteomes" id="UP000267081">
    <property type="component" value="Unassembled WGS sequence"/>
</dbReference>
<dbReference type="OrthoDB" id="3211607at2"/>
<name>A0A3R9DS15_9PSEU</name>
<evidence type="ECO:0000313" key="1">
    <source>
        <dbReference type="EMBL" id="RSD10658.1"/>
    </source>
</evidence>
<reference evidence="1 2" key="1">
    <citation type="submission" date="2018-12" db="EMBL/GenBank/DDBJ databases">
        <title>Amycolatopsis eburnea sp. nov. actinomycete associate with arbuscular mycorrhiza fungal spore.</title>
        <authorList>
            <person name="Lumyong S."/>
            <person name="Chaiya L."/>
        </authorList>
    </citation>
    <scope>NUCLEOTIDE SEQUENCE [LARGE SCALE GENOMIC DNA]</scope>
    <source>
        <strain evidence="1 2">GLM-1</strain>
    </source>
</reference>
<evidence type="ECO:0000313" key="2">
    <source>
        <dbReference type="Proteomes" id="UP000267081"/>
    </source>
</evidence>
<dbReference type="RefSeq" id="WP_125314802.1">
    <property type="nucleotide sequence ID" value="NZ_RSEC01000060.1"/>
</dbReference>